<dbReference type="InterPro" id="IPR013216">
    <property type="entry name" value="Methyltransf_11"/>
</dbReference>
<dbReference type="InterPro" id="IPR029063">
    <property type="entry name" value="SAM-dependent_MTases_sf"/>
</dbReference>
<dbReference type="Gene3D" id="3.40.50.150">
    <property type="entry name" value="Vaccinia Virus protein VP39"/>
    <property type="match status" value="1"/>
</dbReference>
<evidence type="ECO:0000313" key="5">
    <source>
        <dbReference type="EMBL" id="GAA2909672.1"/>
    </source>
</evidence>
<name>A0ABN3WAX9_9ACTN</name>
<sequence length="475" mass="53028">MEARWVSWSEAGEEILDLRRRVFMDELGWREERIHHGRDSDGLHLCALSGGRIVAAISAYVYEPGAPELAAMELPGVDGPTVEIGKRVELAAYRGRLISAQIGTSMLRQICESLQPSRFFLIVRVNDHRHLIERYARRNFTYHTEIGSGDDAIAVMKVEGGEALEEFYLKHRDLARESSRSGGIPVPSLVRFLVDSARGDLLAVERLGAENHYLELLSRRAEAPRLTAQGRLILAEQRPRLASAPLPPAPASLLDIGSGPGEYLAAVAKEGPLAGYRVRGVEPAAQLLARARANFPEYTFRQGTAYATGEEDASHDVITAHFLFVHLRSPDLALLEMHRILRPGGLLYVVDVDDTSFRGPKAIHRMIRTYDYRYAGDRMVMNDLPGRAAEFGFRLVRRSATTLRNTGGPEPVFGRDEIRLGRAEAWNLLSFVRSQRGLDEIVQEAEEHYLATGCEISLNLETQVYRIPSPQEDGR</sequence>
<dbReference type="Pfam" id="PF08241">
    <property type="entry name" value="Methyltransf_11"/>
    <property type="match status" value="1"/>
</dbReference>
<keyword evidence="1" id="KW-0489">Methyltransferase</keyword>
<protein>
    <recommendedName>
        <fullName evidence="4">Methyltransferase type 11 domain-containing protein</fullName>
    </recommendedName>
</protein>
<dbReference type="SUPFAM" id="SSF55729">
    <property type="entry name" value="Acyl-CoA N-acyltransferases (Nat)"/>
    <property type="match status" value="1"/>
</dbReference>
<accession>A0ABN3WAX9</accession>
<evidence type="ECO:0000313" key="6">
    <source>
        <dbReference type="Proteomes" id="UP001500831"/>
    </source>
</evidence>
<dbReference type="SUPFAM" id="SSF53335">
    <property type="entry name" value="S-adenosyl-L-methionine-dependent methyltransferases"/>
    <property type="match status" value="1"/>
</dbReference>
<reference evidence="5 6" key="1">
    <citation type="journal article" date="2019" name="Int. J. Syst. Evol. Microbiol.">
        <title>The Global Catalogue of Microorganisms (GCM) 10K type strain sequencing project: providing services to taxonomists for standard genome sequencing and annotation.</title>
        <authorList>
            <consortium name="The Broad Institute Genomics Platform"/>
            <consortium name="The Broad Institute Genome Sequencing Center for Infectious Disease"/>
            <person name="Wu L."/>
            <person name="Ma J."/>
        </authorList>
    </citation>
    <scope>NUCLEOTIDE SEQUENCE [LARGE SCALE GENOMIC DNA]</scope>
    <source>
        <strain evidence="5 6">JCM 6242</strain>
    </source>
</reference>
<keyword evidence="3" id="KW-0949">S-adenosyl-L-methionine</keyword>
<keyword evidence="6" id="KW-1185">Reference proteome</keyword>
<organism evidence="5 6">
    <name type="scientific">Streptosporangium fragile</name>
    <dbReference type="NCBI Taxonomy" id="46186"/>
    <lineage>
        <taxon>Bacteria</taxon>
        <taxon>Bacillati</taxon>
        <taxon>Actinomycetota</taxon>
        <taxon>Actinomycetes</taxon>
        <taxon>Streptosporangiales</taxon>
        <taxon>Streptosporangiaceae</taxon>
        <taxon>Streptosporangium</taxon>
    </lineage>
</organism>
<dbReference type="EMBL" id="BAAAVI010000101">
    <property type="protein sequence ID" value="GAA2909672.1"/>
    <property type="molecule type" value="Genomic_DNA"/>
</dbReference>
<dbReference type="Proteomes" id="UP001500831">
    <property type="component" value="Unassembled WGS sequence"/>
</dbReference>
<keyword evidence="2" id="KW-0808">Transferase</keyword>
<gene>
    <name evidence="5" type="ORF">GCM10010517_76090</name>
</gene>
<feature type="domain" description="Methyltransferase type 11" evidence="4">
    <location>
        <begin position="254"/>
        <end position="349"/>
    </location>
</feature>
<evidence type="ECO:0000256" key="3">
    <source>
        <dbReference type="ARBA" id="ARBA00022691"/>
    </source>
</evidence>
<dbReference type="Gene3D" id="3.40.630.30">
    <property type="match status" value="1"/>
</dbReference>
<comment type="caution">
    <text evidence="5">The sequence shown here is derived from an EMBL/GenBank/DDBJ whole genome shotgun (WGS) entry which is preliminary data.</text>
</comment>
<proteinExistence type="predicted"/>
<evidence type="ECO:0000259" key="4">
    <source>
        <dbReference type="Pfam" id="PF08241"/>
    </source>
</evidence>
<dbReference type="CDD" id="cd02440">
    <property type="entry name" value="AdoMet_MTases"/>
    <property type="match status" value="1"/>
</dbReference>
<evidence type="ECO:0000256" key="2">
    <source>
        <dbReference type="ARBA" id="ARBA00022679"/>
    </source>
</evidence>
<dbReference type="PANTHER" id="PTHR43464">
    <property type="entry name" value="METHYLTRANSFERASE"/>
    <property type="match status" value="1"/>
</dbReference>
<evidence type="ECO:0000256" key="1">
    <source>
        <dbReference type="ARBA" id="ARBA00022603"/>
    </source>
</evidence>
<dbReference type="InterPro" id="IPR016181">
    <property type="entry name" value="Acyl_CoA_acyltransferase"/>
</dbReference>
<dbReference type="PANTHER" id="PTHR43464:SF19">
    <property type="entry name" value="UBIQUINONE BIOSYNTHESIS O-METHYLTRANSFERASE, MITOCHONDRIAL"/>
    <property type="match status" value="1"/>
</dbReference>